<dbReference type="Proteomes" id="UP000578531">
    <property type="component" value="Unassembled WGS sequence"/>
</dbReference>
<gene>
    <name evidence="1" type="ORF">HO173_007044</name>
</gene>
<dbReference type="RefSeq" id="XP_037164213.1">
    <property type="nucleotide sequence ID" value="XM_037308949.1"/>
</dbReference>
<evidence type="ECO:0000313" key="2">
    <source>
        <dbReference type="Proteomes" id="UP000578531"/>
    </source>
</evidence>
<name>A0A8H6L433_9LECA</name>
<dbReference type="GeneID" id="59288701"/>
<organism evidence="1 2">
    <name type="scientific">Letharia columbiana</name>
    <dbReference type="NCBI Taxonomy" id="112416"/>
    <lineage>
        <taxon>Eukaryota</taxon>
        <taxon>Fungi</taxon>
        <taxon>Dikarya</taxon>
        <taxon>Ascomycota</taxon>
        <taxon>Pezizomycotina</taxon>
        <taxon>Lecanoromycetes</taxon>
        <taxon>OSLEUM clade</taxon>
        <taxon>Lecanoromycetidae</taxon>
        <taxon>Lecanorales</taxon>
        <taxon>Lecanorineae</taxon>
        <taxon>Parmeliaceae</taxon>
        <taxon>Letharia</taxon>
    </lineage>
</organism>
<protein>
    <submittedName>
        <fullName evidence="1">Uncharacterized protein</fullName>
    </submittedName>
</protein>
<reference evidence="1 2" key="1">
    <citation type="journal article" date="2020" name="Genomics">
        <title>Complete, high-quality genomes from long-read metagenomic sequencing of two wolf lichen thalli reveals enigmatic genome architecture.</title>
        <authorList>
            <person name="McKenzie S.K."/>
            <person name="Walston R.F."/>
            <person name="Allen J.L."/>
        </authorList>
    </citation>
    <scope>NUCLEOTIDE SEQUENCE [LARGE SCALE GENOMIC DNA]</scope>
    <source>
        <strain evidence="1">WasteWater2</strain>
    </source>
</reference>
<comment type="caution">
    <text evidence="1">The sequence shown here is derived from an EMBL/GenBank/DDBJ whole genome shotgun (WGS) entry which is preliminary data.</text>
</comment>
<keyword evidence="2" id="KW-1185">Reference proteome</keyword>
<sequence>MEARRMKVAENGSQHGWICFLRQVELHVHHRELAVDFSAGEESGSSEGELAVSLISEKDSILLTEREALLVLLLRNVLELLLKLYGRDLSSSVI</sequence>
<accession>A0A8H6L433</accession>
<dbReference type="EMBL" id="JACCJC010000028">
    <property type="protein sequence ID" value="KAF6234824.1"/>
    <property type="molecule type" value="Genomic_DNA"/>
</dbReference>
<proteinExistence type="predicted"/>
<dbReference type="AlphaFoldDB" id="A0A8H6L433"/>
<evidence type="ECO:0000313" key="1">
    <source>
        <dbReference type="EMBL" id="KAF6234824.1"/>
    </source>
</evidence>